<organism evidence="1">
    <name type="scientific">Chromera velia CCMP2878</name>
    <dbReference type="NCBI Taxonomy" id="1169474"/>
    <lineage>
        <taxon>Eukaryota</taxon>
        <taxon>Sar</taxon>
        <taxon>Alveolata</taxon>
        <taxon>Colpodellida</taxon>
        <taxon>Chromeraceae</taxon>
        <taxon>Chromera</taxon>
    </lineage>
</organism>
<reference evidence="1" key="1">
    <citation type="submission" date="2014-11" db="EMBL/GenBank/DDBJ databases">
        <authorList>
            <person name="Otto D Thomas"/>
            <person name="Naeem Raeece"/>
        </authorList>
    </citation>
    <scope>NUCLEOTIDE SEQUENCE</scope>
</reference>
<proteinExistence type="predicted"/>
<name>A0A0G4HH33_9ALVE</name>
<dbReference type="VEuPathDB" id="CryptoDB:Cvel_27533"/>
<protein>
    <submittedName>
        <fullName evidence="1">Uncharacterized protein</fullName>
    </submittedName>
</protein>
<dbReference type="EMBL" id="CDMZ01002686">
    <property type="protein sequence ID" value="CEM43441.1"/>
    <property type="molecule type" value="Genomic_DNA"/>
</dbReference>
<sequence>MDETVVILQIIAVGKKTGRAYIHFVRRGPLAEAERAIVRSLYQEEGPAKAVFSFEGASRNATLMVGLEGVVCPLVLGDDFDSREGGIELRPLAFAKFEEMQAAKQQRASRLRELK</sequence>
<dbReference type="AlphaFoldDB" id="A0A0G4HH33"/>
<evidence type="ECO:0000313" key="1">
    <source>
        <dbReference type="EMBL" id="CEM43441.1"/>
    </source>
</evidence>
<accession>A0A0G4HH33</accession>
<gene>
    <name evidence="1" type="ORF">Cvel_27533</name>
</gene>